<feature type="non-terminal residue" evidence="3">
    <location>
        <position position="893"/>
    </location>
</feature>
<proteinExistence type="predicted"/>
<feature type="chain" id="PRO_5019548488" evidence="1">
    <location>
        <begin position="24"/>
        <end position="893"/>
    </location>
</feature>
<dbReference type="RefSeq" id="WP_128391280.1">
    <property type="nucleotide sequence ID" value="NZ_SBII01000016.1"/>
</dbReference>
<evidence type="ECO:0000313" key="4">
    <source>
        <dbReference type="Proteomes" id="UP000287527"/>
    </source>
</evidence>
<dbReference type="SUPFAM" id="SSF49299">
    <property type="entry name" value="PKD domain"/>
    <property type="match status" value="1"/>
</dbReference>
<dbReference type="AlphaFoldDB" id="A0A444GLH5"/>
<accession>A0A444GLH5</accession>
<dbReference type="InterPro" id="IPR000601">
    <property type="entry name" value="PKD_dom"/>
</dbReference>
<comment type="caution">
    <text evidence="3">The sequence shown here is derived from an EMBL/GenBank/DDBJ whole genome shotgun (WGS) entry which is preliminary data.</text>
</comment>
<reference evidence="3 4" key="1">
    <citation type="submission" date="2019-01" db="EMBL/GenBank/DDBJ databases">
        <title>Flavobacterium sp. nov.,isolated from freshwater.</title>
        <authorList>
            <person name="Zhang R."/>
            <person name="Du Z.-J."/>
        </authorList>
    </citation>
    <scope>NUCLEOTIDE SEQUENCE [LARGE SCALE GENOMIC DNA]</scope>
    <source>
        <strain evidence="3 4">1E403</strain>
    </source>
</reference>
<dbReference type="Proteomes" id="UP000287527">
    <property type="component" value="Unassembled WGS sequence"/>
</dbReference>
<evidence type="ECO:0000256" key="1">
    <source>
        <dbReference type="SAM" id="SignalP"/>
    </source>
</evidence>
<dbReference type="SUPFAM" id="SSF69304">
    <property type="entry name" value="Tricorn protease N-terminal domain"/>
    <property type="match status" value="1"/>
</dbReference>
<organism evidence="3 4">
    <name type="scientific">Flavobacterium cerinum</name>
    <dbReference type="NCBI Taxonomy" id="2502784"/>
    <lineage>
        <taxon>Bacteria</taxon>
        <taxon>Pseudomonadati</taxon>
        <taxon>Bacteroidota</taxon>
        <taxon>Flavobacteriia</taxon>
        <taxon>Flavobacteriales</taxon>
        <taxon>Flavobacteriaceae</taxon>
        <taxon>Flavobacterium</taxon>
    </lineage>
</organism>
<dbReference type="OrthoDB" id="9765926at2"/>
<name>A0A444GLH5_9FLAO</name>
<dbReference type="InterPro" id="IPR022409">
    <property type="entry name" value="PKD/Chitinase_dom"/>
</dbReference>
<dbReference type="Pfam" id="PF18911">
    <property type="entry name" value="PKD_4"/>
    <property type="match status" value="1"/>
</dbReference>
<dbReference type="InterPro" id="IPR013783">
    <property type="entry name" value="Ig-like_fold"/>
</dbReference>
<dbReference type="PROSITE" id="PS50093">
    <property type="entry name" value="PKD"/>
    <property type="match status" value="1"/>
</dbReference>
<gene>
    <name evidence="3" type="ORF">EPI11_17455</name>
</gene>
<sequence>MLKKRYLIIILLTSLSLFSQKEAANWYFGNKAGLDFNSGSPVPLLNGQMDQLEGCASISSSTGQLRIYTDGISVYNFNHQIILNGTGLMGDPSSTQSAIIIPAPGNPDIYYIFTTPKEAGANGLRYTQVDMSLNGGNGAVTALKNIALDPGFLTAEKLTAVKHSDNEKIWVVAHRMGNNQYVSYLIDNNGVNTTPIISSVGKIHTIDLGAGAIGYLKSSSNGKKIACGVLLGTNTGLELFDFNNTSGALSNAMTLNIYSVYGVEFSGDNKKLYYSSDFYGVIYQYDLTAGNLAAIKQSVKQITSENKYGGLQLALDGKIYAAKRFENHLGVINNPNEIGAASNFVGNGVNLGGKTSECGLPPFIQGYFLQDIKAEQFCTGSPTLFSITMSAAIVSANWNFGDGTTSNEINPGHIYQTGGTYNVTVSFTTNAGPDIINLSKQILIIASPIANQPNDIKICISDNDPATFNLVLQTPAVLGNQIPTVLIVTYYASQTDLANGNAITSITHTLSFQTIIAKITNTATGCFKTVEFKTMRIIKPKVLGKVDMTICNQNGTTGTFDLTQNTALILGSQDPVKFGVNYYTTVALANNGTPGTEITLPQTYSSVNAIIYARVYNLLYPECYEIASFSLKVLRSPVLNPDGNPFRYVMCPDVENTTTATINTIDFIKNLLSNSQFLNIPLLELNAVPIQDTDLSHYSITYYKLLSDAQNDTARLTNGYIATDGETIYVRVKHNLATDCFSIGQIVLWIKTPQINTPTPLFACSDGISPNTGVFKLSQKNGEITQNQTGNSVKYYETLQAAKIGGNNTISDSAYTGNNLQIVYARVENAQTGCFTITPVVLEVIPAPIASVPAPLEICDTNNDGFGVYNLDPVIQAIQASLGNVVVTVHETP</sequence>
<evidence type="ECO:0000259" key="2">
    <source>
        <dbReference type="PROSITE" id="PS50093"/>
    </source>
</evidence>
<dbReference type="Gene3D" id="2.60.40.10">
    <property type="entry name" value="Immunoglobulins"/>
    <property type="match status" value="1"/>
</dbReference>
<keyword evidence="1" id="KW-0732">Signal</keyword>
<keyword evidence="4" id="KW-1185">Reference proteome</keyword>
<feature type="signal peptide" evidence="1">
    <location>
        <begin position="1"/>
        <end position="23"/>
    </location>
</feature>
<dbReference type="InterPro" id="IPR035986">
    <property type="entry name" value="PKD_dom_sf"/>
</dbReference>
<protein>
    <submittedName>
        <fullName evidence="3">PKD domain-containing protein</fullName>
    </submittedName>
</protein>
<dbReference type="EMBL" id="SBII01000016">
    <property type="protein sequence ID" value="RWW91828.1"/>
    <property type="molecule type" value="Genomic_DNA"/>
</dbReference>
<dbReference type="SMART" id="SM00089">
    <property type="entry name" value="PKD"/>
    <property type="match status" value="1"/>
</dbReference>
<evidence type="ECO:0000313" key="3">
    <source>
        <dbReference type="EMBL" id="RWW91828.1"/>
    </source>
</evidence>
<feature type="domain" description="PKD" evidence="2">
    <location>
        <begin position="385"/>
        <end position="432"/>
    </location>
</feature>
<dbReference type="CDD" id="cd00146">
    <property type="entry name" value="PKD"/>
    <property type="match status" value="1"/>
</dbReference>